<dbReference type="AlphaFoldDB" id="W3XAW6"/>
<dbReference type="RefSeq" id="XP_007831235.1">
    <property type="nucleotide sequence ID" value="XM_007833044.1"/>
</dbReference>
<dbReference type="PANTHER" id="PTHR47934:SF6">
    <property type="entry name" value="MITOCHONDRIAL GROUP I INTRON SPLICING FACTOR CCM1-RELATED"/>
    <property type="match status" value="1"/>
</dbReference>
<dbReference type="Pfam" id="PF01535">
    <property type="entry name" value="PPR"/>
    <property type="match status" value="3"/>
</dbReference>
<dbReference type="GeneID" id="19269476"/>
<keyword evidence="4" id="KW-1185">Reference proteome</keyword>
<protein>
    <recommendedName>
        <fullName evidence="5">Pentacotripeptide-repeat region of PRORP domain-containing protein</fullName>
    </recommendedName>
</protein>
<dbReference type="Proteomes" id="UP000030651">
    <property type="component" value="Unassembled WGS sequence"/>
</dbReference>
<accession>W3XAW6</accession>
<evidence type="ECO:0000256" key="2">
    <source>
        <dbReference type="SAM" id="MobiDB-lite"/>
    </source>
</evidence>
<dbReference type="InterPro" id="IPR011990">
    <property type="entry name" value="TPR-like_helical_dom_sf"/>
</dbReference>
<evidence type="ECO:0000313" key="4">
    <source>
        <dbReference type="Proteomes" id="UP000030651"/>
    </source>
</evidence>
<dbReference type="HOGENOM" id="CLU_003430_0_1_1"/>
<gene>
    <name evidence="3" type="ORF">PFICI_04463</name>
</gene>
<reference evidence="4" key="1">
    <citation type="journal article" date="2015" name="BMC Genomics">
        <title>Genomic and transcriptomic analysis of the endophytic fungus Pestalotiopsis fici reveals its lifestyle and high potential for synthesis of natural products.</title>
        <authorList>
            <person name="Wang X."/>
            <person name="Zhang X."/>
            <person name="Liu L."/>
            <person name="Xiang M."/>
            <person name="Wang W."/>
            <person name="Sun X."/>
            <person name="Che Y."/>
            <person name="Guo L."/>
            <person name="Liu G."/>
            <person name="Guo L."/>
            <person name="Wang C."/>
            <person name="Yin W.B."/>
            <person name="Stadler M."/>
            <person name="Zhang X."/>
            <person name="Liu X."/>
        </authorList>
    </citation>
    <scope>NUCLEOTIDE SEQUENCE [LARGE SCALE GENOMIC DNA]</scope>
    <source>
        <strain evidence="4">W106-1 / CGMCC3.15140</strain>
    </source>
</reference>
<dbReference type="Gene3D" id="1.25.40.10">
    <property type="entry name" value="Tetratricopeptide repeat domain"/>
    <property type="match status" value="2"/>
</dbReference>
<dbReference type="eggNOG" id="KOG4197">
    <property type="taxonomic scope" value="Eukaryota"/>
</dbReference>
<feature type="repeat" description="PPR" evidence="1">
    <location>
        <begin position="511"/>
        <end position="541"/>
    </location>
</feature>
<dbReference type="KEGG" id="pfy:PFICI_04463"/>
<organism evidence="3 4">
    <name type="scientific">Pestalotiopsis fici (strain W106-1 / CGMCC3.15140)</name>
    <dbReference type="NCBI Taxonomy" id="1229662"/>
    <lineage>
        <taxon>Eukaryota</taxon>
        <taxon>Fungi</taxon>
        <taxon>Dikarya</taxon>
        <taxon>Ascomycota</taxon>
        <taxon>Pezizomycotina</taxon>
        <taxon>Sordariomycetes</taxon>
        <taxon>Xylariomycetidae</taxon>
        <taxon>Amphisphaeriales</taxon>
        <taxon>Sporocadaceae</taxon>
        <taxon>Pestalotiopsis</taxon>
    </lineage>
</organism>
<name>W3XAW6_PESFW</name>
<dbReference type="InParanoid" id="W3XAW6"/>
<dbReference type="OMA" id="QLHTGFW"/>
<dbReference type="PROSITE" id="PS51375">
    <property type="entry name" value="PPR"/>
    <property type="match status" value="1"/>
</dbReference>
<proteinExistence type="predicted"/>
<evidence type="ECO:0000256" key="1">
    <source>
        <dbReference type="PROSITE-ProRule" id="PRU00708"/>
    </source>
</evidence>
<dbReference type="OrthoDB" id="185373at2759"/>
<dbReference type="GO" id="GO:0006396">
    <property type="term" value="P:RNA processing"/>
    <property type="evidence" value="ECO:0007669"/>
    <property type="project" value="TreeGrafter"/>
</dbReference>
<evidence type="ECO:0000313" key="3">
    <source>
        <dbReference type="EMBL" id="ETS82587.1"/>
    </source>
</evidence>
<dbReference type="NCBIfam" id="TIGR00756">
    <property type="entry name" value="PPR"/>
    <property type="match status" value="1"/>
</dbReference>
<dbReference type="STRING" id="1229662.W3XAW6"/>
<evidence type="ECO:0008006" key="5">
    <source>
        <dbReference type="Google" id="ProtNLM"/>
    </source>
</evidence>
<feature type="compositionally biased region" description="Low complexity" evidence="2">
    <location>
        <begin position="129"/>
        <end position="142"/>
    </location>
</feature>
<dbReference type="PANTHER" id="PTHR47934">
    <property type="entry name" value="PENTATRICOPEPTIDE REPEAT-CONTAINING PROTEIN PET309, MITOCHONDRIAL"/>
    <property type="match status" value="1"/>
</dbReference>
<feature type="region of interest" description="Disordered" evidence="2">
    <location>
        <begin position="129"/>
        <end position="150"/>
    </location>
</feature>
<dbReference type="GO" id="GO:0007005">
    <property type="term" value="P:mitochondrion organization"/>
    <property type="evidence" value="ECO:0007669"/>
    <property type="project" value="TreeGrafter"/>
</dbReference>
<sequence>MLEKTAASLEPCGLQRVLPSARKSFRSRRQLHTAFWQHGAADVEITSAWQVLMHGVFDPNLDAASSSTGTNVDPRHPALRASTFLLDFLYPTGSLAFLRRFSPVPSDRHDINRPVSTFARVSPRLYSSSASASPTEAAQTEAGNISKEHQENHVEELKRLLLLDDPEDADQLWHQYTSLEDAAKQQYLDQVLVFLSRTKRATDSWKISELFQQIEPSQWDGSLFVAGLEAELILQNTEQAKVIFEKGLENSTMDQSSLVDAFDLMLAAALRSSSKDLVYSIWRIHDKITARLDLDAIPQDLHRVGSVSRLGDIAIELGAQLKKARSLSGVTSLKKLLVRCALEVCPDGQVLTLLRMTNDPDAYERFIRRSSNSPKTRKFLLTQVYKLYRDLPQSCPSQDALHVVFRAYQGMLQPQDKFPGMEMLWGDWFTFHQTPSKRAYQMNLGFYASTGDKKQVYKLWQDYIKTHGEIHVQKGGDTFAHLLQVHAVRGEPLEAQKIFDEISTRFRLEPNRHCWCILLNAYAKAGDYEGAIATFEKLHESLGGLDRVSVGTLMYMAAERGDLGFTIDIYRRARRENIPTNDTAILGSLVEAYCQNDLFREAEDLCARAAMKGLREPRLWNRILNAFALRRNLVGINRLLNRMTDMDVPYNEYTYQELLTGLSLCRQPQHALHLLAVAVKDGAFEVNEGHFHTVMGAFIKTGEGDLAVRMHKMMQKTGFQESADSLVSLMTAFNQWSHLPHKRRAGHSQQTLLGAALRRFYKVYGIRHAEMSPSDPSRSPTQSYTPSSLLQQDVKAYHFSRIVYLCTQMRDFAKVEELVRLYRYVAYGDANSSEPLPIQMLNSIMWADVSEKRYEALQRTWDTAFALAQKGGLSAEWVAGFTNSKKISTRFRYILNDGIKAMQTMYIEQGDGVSLQRLFAKVRSAGFEIDSKNWNLHIQGLIQCHLYKEAFDACEKWLMPNWTGWASARRGAPMKNLIPLDLRRKGSWPRYLRPVSHTLYYLAKGYSELDKMAPWSAETSQIMKRIRADCPRCYRAIISMRSNGSPLEQQILGDDTPLPADEDNQEYAMYPDEGAEYDEHSGPELDGVKGADEDDLSIPGAITSLDRSS</sequence>
<dbReference type="GO" id="GO:0005739">
    <property type="term" value="C:mitochondrion"/>
    <property type="evidence" value="ECO:0007669"/>
    <property type="project" value="TreeGrafter"/>
</dbReference>
<feature type="compositionally biased region" description="Basic and acidic residues" evidence="2">
    <location>
        <begin position="1077"/>
        <end position="1091"/>
    </location>
</feature>
<dbReference type="InterPro" id="IPR002885">
    <property type="entry name" value="PPR_rpt"/>
</dbReference>
<dbReference type="GO" id="GO:0003729">
    <property type="term" value="F:mRNA binding"/>
    <property type="evidence" value="ECO:0007669"/>
    <property type="project" value="TreeGrafter"/>
</dbReference>
<feature type="region of interest" description="Disordered" evidence="2">
    <location>
        <begin position="1046"/>
        <end position="1109"/>
    </location>
</feature>
<dbReference type="InterPro" id="IPR051114">
    <property type="entry name" value="Mito_RNA_Proc_CCM1"/>
</dbReference>
<dbReference type="EMBL" id="KI912111">
    <property type="protein sequence ID" value="ETS82587.1"/>
    <property type="molecule type" value="Genomic_DNA"/>
</dbReference>